<keyword evidence="6" id="KW-1185">Reference proteome</keyword>
<dbReference type="CDD" id="cd08767">
    <property type="entry name" value="Cdt1_c"/>
    <property type="match status" value="1"/>
</dbReference>
<dbReference type="InterPro" id="IPR032054">
    <property type="entry name" value="Cdt1_C"/>
</dbReference>
<evidence type="ECO:0000256" key="3">
    <source>
        <dbReference type="SAM" id="MobiDB-lite"/>
    </source>
</evidence>
<accession>A0AAD4P7I0</accession>
<dbReference type="GO" id="GO:0005634">
    <property type="term" value="C:nucleus"/>
    <property type="evidence" value="ECO:0007669"/>
    <property type="project" value="TreeGrafter"/>
</dbReference>
<dbReference type="InterPro" id="IPR045173">
    <property type="entry name" value="Cdt1"/>
</dbReference>
<dbReference type="AlphaFoldDB" id="A0AAD4P7I0"/>
<dbReference type="InterPro" id="IPR038090">
    <property type="entry name" value="Cdt1_C_WH_dom_sf"/>
</dbReference>
<dbReference type="CDD" id="cd08674">
    <property type="entry name" value="Cdt1_m"/>
    <property type="match status" value="1"/>
</dbReference>
<gene>
    <name evidence="5" type="ORF">C2S53_006625</name>
</gene>
<dbReference type="Pfam" id="PF16679">
    <property type="entry name" value="CDT1_C"/>
    <property type="match status" value="1"/>
</dbReference>
<dbReference type="SMART" id="SM01075">
    <property type="entry name" value="CDT1"/>
    <property type="match status" value="1"/>
</dbReference>
<feature type="domain" description="CDT1 Geminin-binding" evidence="4">
    <location>
        <begin position="105"/>
        <end position="227"/>
    </location>
</feature>
<dbReference type="GO" id="GO:0071163">
    <property type="term" value="P:DNA replication preinitiation complex assembly"/>
    <property type="evidence" value="ECO:0007669"/>
    <property type="project" value="InterPro"/>
</dbReference>
<dbReference type="GO" id="GO:0070182">
    <property type="term" value="F:DNA polymerase binding"/>
    <property type="evidence" value="ECO:0007669"/>
    <property type="project" value="TreeGrafter"/>
</dbReference>
<evidence type="ECO:0000256" key="2">
    <source>
        <dbReference type="ARBA" id="ARBA00023306"/>
    </source>
</evidence>
<dbReference type="GO" id="GO:0003677">
    <property type="term" value="F:DNA binding"/>
    <property type="evidence" value="ECO:0007669"/>
    <property type="project" value="InterPro"/>
</dbReference>
<dbReference type="EMBL" id="SDAM02000121">
    <property type="protein sequence ID" value="KAH6828627.1"/>
    <property type="molecule type" value="Genomic_DNA"/>
</dbReference>
<protein>
    <recommendedName>
        <fullName evidence="4">CDT1 Geminin-binding domain-containing protein</fullName>
    </recommendedName>
</protein>
<keyword evidence="2" id="KW-0131">Cell cycle</keyword>
<dbReference type="InterPro" id="IPR014939">
    <property type="entry name" value="CDT1_Gemini-bd-like"/>
</dbReference>
<comment type="similarity">
    <text evidence="1">Belongs to the Cdt1 family.</text>
</comment>
<evidence type="ECO:0000256" key="1">
    <source>
        <dbReference type="ARBA" id="ARBA00008356"/>
    </source>
</evidence>
<sequence>MDATKQSSLSSFKSKKLLRSPAPSDRKVSDPNPDPLSVKTPGKPVDPPRRLRNRGVALSIADIRKAALKLRERGSDPAPSTDPVSRPDEEEVAKPKKSAASEIKLPENLDCSIRLLQLKGSATTFTNISSQIETLTERRFTYSHLAQLKFLMPEAIVLEKYLQHDERTSCMKPDLRITLDAEAIKSKGKSNSHSGNLKLRKVFRSRLVDFFKSHPEGDEVPEEVLLEPFSRPKENISANSAQPSGTASMGERQGVAFSGLPVRASILPPSFKRSFSQRVSDHQVEKLKQEFIISAHPSVNSEDKFAGSSSGKEISEVARGSASETCFSYEASMDCKTLNTFPETPVKCVNPVEDEDECSNGVASVLKTPVGMASTPAKLMSATPTLKPTKRCYMSPEKSLCTTPNKLVRRPPPNRPLKFETPVKKNLKIDDNEFCRRGNSSTRDDIFGILPQSVIQSIQEKERLASLEQDPAISQAIRRRKMIACLPKLFDKVYFYFQSIRRSVITKEELMQILISQLDVVDKREVEEQLRLLQELAPEWIYEKSAMSGDLLLCVNKISSAEAMRTRLSEAI</sequence>
<dbReference type="PANTHER" id="PTHR28637:SF1">
    <property type="entry name" value="DNA REPLICATION FACTOR CDT1"/>
    <property type="match status" value="1"/>
</dbReference>
<evidence type="ECO:0000259" key="4">
    <source>
        <dbReference type="SMART" id="SM01075"/>
    </source>
</evidence>
<evidence type="ECO:0000313" key="5">
    <source>
        <dbReference type="EMBL" id="KAH6828627.1"/>
    </source>
</evidence>
<proteinExistence type="inferred from homology"/>
<evidence type="ECO:0000313" key="6">
    <source>
        <dbReference type="Proteomes" id="UP001190926"/>
    </source>
</evidence>
<name>A0AAD4P7I0_PERFH</name>
<dbReference type="SUPFAM" id="SSF46785">
    <property type="entry name" value="Winged helix' DNA-binding domain"/>
    <property type="match status" value="1"/>
</dbReference>
<dbReference type="Gene3D" id="1.10.10.1420">
    <property type="entry name" value="DNA replication factor Cdt1, C-terminal WH domain"/>
    <property type="match status" value="1"/>
</dbReference>
<dbReference type="GO" id="GO:0000278">
    <property type="term" value="P:mitotic cell cycle"/>
    <property type="evidence" value="ECO:0007669"/>
    <property type="project" value="TreeGrafter"/>
</dbReference>
<reference evidence="5 6" key="1">
    <citation type="journal article" date="2021" name="Nat. Commun.">
        <title>Incipient diploidization of the medicinal plant Perilla within 10,000 years.</title>
        <authorList>
            <person name="Zhang Y."/>
            <person name="Shen Q."/>
            <person name="Leng L."/>
            <person name="Zhang D."/>
            <person name="Chen S."/>
            <person name="Shi Y."/>
            <person name="Ning Z."/>
            <person name="Chen S."/>
        </authorList>
    </citation>
    <scope>NUCLEOTIDE SEQUENCE [LARGE SCALE GENOMIC DNA]</scope>
    <source>
        <strain evidence="6">cv. PC099</strain>
    </source>
</reference>
<organism evidence="5 6">
    <name type="scientific">Perilla frutescens var. hirtella</name>
    <name type="common">Perilla citriodora</name>
    <name type="synonym">Perilla setoyensis</name>
    <dbReference type="NCBI Taxonomy" id="608512"/>
    <lineage>
        <taxon>Eukaryota</taxon>
        <taxon>Viridiplantae</taxon>
        <taxon>Streptophyta</taxon>
        <taxon>Embryophyta</taxon>
        <taxon>Tracheophyta</taxon>
        <taxon>Spermatophyta</taxon>
        <taxon>Magnoliopsida</taxon>
        <taxon>eudicotyledons</taxon>
        <taxon>Gunneridae</taxon>
        <taxon>Pentapetalae</taxon>
        <taxon>asterids</taxon>
        <taxon>lamiids</taxon>
        <taxon>Lamiales</taxon>
        <taxon>Lamiaceae</taxon>
        <taxon>Nepetoideae</taxon>
        <taxon>Elsholtzieae</taxon>
        <taxon>Perilla</taxon>
    </lineage>
</organism>
<feature type="region of interest" description="Disordered" evidence="3">
    <location>
        <begin position="1"/>
        <end position="56"/>
    </location>
</feature>
<dbReference type="Proteomes" id="UP001190926">
    <property type="component" value="Unassembled WGS sequence"/>
</dbReference>
<dbReference type="GO" id="GO:0000076">
    <property type="term" value="P:DNA replication checkpoint signaling"/>
    <property type="evidence" value="ECO:0007669"/>
    <property type="project" value="TreeGrafter"/>
</dbReference>
<dbReference type="PANTHER" id="PTHR28637">
    <property type="entry name" value="DNA REPLICATION FACTOR CDT1"/>
    <property type="match status" value="1"/>
</dbReference>
<feature type="region of interest" description="Disordered" evidence="3">
    <location>
        <begin position="69"/>
        <end position="101"/>
    </location>
</feature>
<dbReference type="InterPro" id="IPR036390">
    <property type="entry name" value="WH_DNA-bd_sf"/>
</dbReference>
<dbReference type="Pfam" id="PF08839">
    <property type="entry name" value="CDT1"/>
    <property type="match status" value="1"/>
</dbReference>
<comment type="caution">
    <text evidence="5">The sequence shown here is derived from an EMBL/GenBank/DDBJ whole genome shotgun (WGS) entry which is preliminary data.</text>
</comment>
<dbReference type="GO" id="GO:0030174">
    <property type="term" value="P:regulation of DNA-templated DNA replication initiation"/>
    <property type="evidence" value="ECO:0007669"/>
    <property type="project" value="InterPro"/>
</dbReference>